<dbReference type="EMBL" id="JBJJXI010000074">
    <property type="protein sequence ID" value="KAL3396167.1"/>
    <property type="molecule type" value="Genomic_DNA"/>
</dbReference>
<dbReference type="Proteomes" id="UP001627154">
    <property type="component" value="Unassembled WGS sequence"/>
</dbReference>
<comment type="caution">
    <text evidence="1">The sequence shown here is derived from an EMBL/GenBank/DDBJ whole genome shotgun (WGS) entry which is preliminary data.</text>
</comment>
<accession>A0ABD2WTC1</accession>
<name>A0ABD2WTC1_9HYME</name>
<evidence type="ECO:0000313" key="2">
    <source>
        <dbReference type="Proteomes" id="UP001627154"/>
    </source>
</evidence>
<keyword evidence="2" id="KW-1185">Reference proteome</keyword>
<evidence type="ECO:0000313" key="1">
    <source>
        <dbReference type="EMBL" id="KAL3396167.1"/>
    </source>
</evidence>
<gene>
    <name evidence="1" type="ORF">TKK_010031</name>
</gene>
<sequence length="57" mass="6637">MQPLSTYTSDNKSRVLVYGSLKELYALRIEICKSDSPQLRIMEISLWAVIYISINRE</sequence>
<proteinExistence type="predicted"/>
<reference evidence="1 2" key="1">
    <citation type="journal article" date="2024" name="bioRxiv">
        <title>A reference genome for Trichogramma kaykai: A tiny desert-dwelling parasitoid wasp with competing sex-ratio distorters.</title>
        <authorList>
            <person name="Culotta J."/>
            <person name="Lindsey A.R."/>
        </authorList>
    </citation>
    <scope>NUCLEOTIDE SEQUENCE [LARGE SCALE GENOMIC DNA]</scope>
    <source>
        <strain evidence="1 2">KSX58</strain>
    </source>
</reference>
<organism evidence="1 2">
    <name type="scientific">Trichogramma kaykai</name>
    <dbReference type="NCBI Taxonomy" id="54128"/>
    <lineage>
        <taxon>Eukaryota</taxon>
        <taxon>Metazoa</taxon>
        <taxon>Ecdysozoa</taxon>
        <taxon>Arthropoda</taxon>
        <taxon>Hexapoda</taxon>
        <taxon>Insecta</taxon>
        <taxon>Pterygota</taxon>
        <taxon>Neoptera</taxon>
        <taxon>Endopterygota</taxon>
        <taxon>Hymenoptera</taxon>
        <taxon>Apocrita</taxon>
        <taxon>Proctotrupomorpha</taxon>
        <taxon>Chalcidoidea</taxon>
        <taxon>Trichogrammatidae</taxon>
        <taxon>Trichogramma</taxon>
    </lineage>
</organism>
<dbReference type="AlphaFoldDB" id="A0ABD2WTC1"/>
<protein>
    <submittedName>
        <fullName evidence="1">Uncharacterized protein</fullName>
    </submittedName>
</protein>